<evidence type="ECO:0000313" key="8">
    <source>
        <dbReference type="Proteomes" id="UP000479335"/>
    </source>
</evidence>
<protein>
    <recommendedName>
        <fullName evidence="3">GTP cyclohydrolase I</fullName>
        <ecNumber evidence="3">3.5.4.16</ecNumber>
    </recommendedName>
</protein>
<dbReference type="GO" id="GO:0046654">
    <property type="term" value="P:tetrahydrofolate biosynthetic process"/>
    <property type="evidence" value="ECO:0007669"/>
    <property type="project" value="InterPro"/>
</dbReference>
<dbReference type="InterPro" id="IPR043134">
    <property type="entry name" value="GTP-CH-I_N"/>
</dbReference>
<dbReference type="EC" id="3.5.4.16" evidence="3"/>
<keyword evidence="4" id="KW-0554">One-carbon metabolism</keyword>
<name>A0A6L8K8X1_9BURK</name>
<evidence type="ECO:0000256" key="4">
    <source>
        <dbReference type="ARBA" id="ARBA00022563"/>
    </source>
</evidence>
<evidence type="ECO:0000256" key="1">
    <source>
        <dbReference type="ARBA" id="ARBA00001052"/>
    </source>
</evidence>
<dbReference type="GO" id="GO:0006730">
    <property type="term" value="P:one-carbon metabolic process"/>
    <property type="evidence" value="ECO:0007669"/>
    <property type="project" value="UniProtKB-KW"/>
</dbReference>
<dbReference type="Pfam" id="PF01227">
    <property type="entry name" value="GTP_cyclohydroI"/>
    <property type="match status" value="1"/>
</dbReference>
<dbReference type="PANTHER" id="PTHR11109:SF7">
    <property type="entry name" value="GTP CYCLOHYDROLASE 1"/>
    <property type="match status" value="1"/>
</dbReference>
<dbReference type="InterPro" id="IPR043133">
    <property type="entry name" value="GTP-CH-I_C/QueF"/>
</dbReference>
<dbReference type="PANTHER" id="PTHR11109">
    <property type="entry name" value="GTP CYCLOHYDROLASE I"/>
    <property type="match status" value="1"/>
</dbReference>
<feature type="domain" description="GTP cyclohydrolase I" evidence="6">
    <location>
        <begin position="55"/>
        <end position="233"/>
    </location>
</feature>
<dbReference type="GO" id="GO:0003934">
    <property type="term" value="F:GTP cyclohydrolase I activity"/>
    <property type="evidence" value="ECO:0007669"/>
    <property type="project" value="UniProtKB-EC"/>
</dbReference>
<keyword evidence="8" id="KW-1185">Reference proteome</keyword>
<dbReference type="GO" id="GO:0005737">
    <property type="term" value="C:cytoplasm"/>
    <property type="evidence" value="ECO:0007669"/>
    <property type="project" value="TreeGrafter"/>
</dbReference>
<dbReference type="InterPro" id="IPR020602">
    <property type="entry name" value="GTP_CycHdrlase_I_dom"/>
</dbReference>
<gene>
    <name evidence="7" type="ORF">GTP46_08315</name>
</gene>
<evidence type="ECO:0000256" key="3">
    <source>
        <dbReference type="ARBA" id="ARBA00012715"/>
    </source>
</evidence>
<dbReference type="RefSeq" id="WP_161006146.1">
    <property type="nucleotide sequence ID" value="NZ_WWCN01000004.1"/>
</dbReference>
<comment type="catalytic activity">
    <reaction evidence="1">
        <text>GTP + H2O = 7,8-dihydroneopterin 3'-triphosphate + formate + H(+)</text>
        <dbReference type="Rhea" id="RHEA:17473"/>
        <dbReference type="ChEBI" id="CHEBI:15377"/>
        <dbReference type="ChEBI" id="CHEBI:15378"/>
        <dbReference type="ChEBI" id="CHEBI:15740"/>
        <dbReference type="ChEBI" id="CHEBI:37565"/>
        <dbReference type="ChEBI" id="CHEBI:58462"/>
        <dbReference type="EC" id="3.5.4.16"/>
    </reaction>
</comment>
<evidence type="ECO:0000256" key="5">
    <source>
        <dbReference type="ARBA" id="ARBA00022801"/>
    </source>
</evidence>
<dbReference type="UniPathway" id="UPA00848">
    <property type="reaction ID" value="UER00151"/>
</dbReference>
<organism evidence="7 8">
    <name type="scientific">Duganella flavida</name>
    <dbReference type="NCBI Taxonomy" id="2692175"/>
    <lineage>
        <taxon>Bacteria</taxon>
        <taxon>Pseudomonadati</taxon>
        <taxon>Pseudomonadota</taxon>
        <taxon>Betaproteobacteria</taxon>
        <taxon>Burkholderiales</taxon>
        <taxon>Oxalobacteraceae</taxon>
        <taxon>Telluria group</taxon>
        <taxon>Duganella</taxon>
    </lineage>
</organism>
<dbReference type="GO" id="GO:0008270">
    <property type="term" value="F:zinc ion binding"/>
    <property type="evidence" value="ECO:0007669"/>
    <property type="project" value="TreeGrafter"/>
</dbReference>
<dbReference type="AlphaFoldDB" id="A0A6L8K8X1"/>
<evidence type="ECO:0000313" key="7">
    <source>
        <dbReference type="EMBL" id="MYM22648.1"/>
    </source>
</evidence>
<comment type="caution">
    <text evidence="7">The sequence shown here is derived from an EMBL/GenBank/DDBJ whole genome shotgun (WGS) entry which is preliminary data.</text>
</comment>
<evidence type="ECO:0000259" key="6">
    <source>
        <dbReference type="Pfam" id="PF01227"/>
    </source>
</evidence>
<evidence type="ECO:0000256" key="2">
    <source>
        <dbReference type="ARBA" id="ARBA00005080"/>
    </source>
</evidence>
<keyword evidence="5 7" id="KW-0378">Hydrolase</keyword>
<dbReference type="SUPFAM" id="SSF55620">
    <property type="entry name" value="Tetrahydrobiopterin biosynthesis enzymes-like"/>
    <property type="match status" value="1"/>
</dbReference>
<dbReference type="Gene3D" id="3.30.1130.10">
    <property type="match status" value="1"/>
</dbReference>
<sequence>MNSRDASLSQNLTPISVQITRRLQAKNIRFYANDNIADHLCAGELELLVDEVAGHFQRALESLVIDTHNDHNTRDTGHRLARMFVTEVFRGRYVGMPAVTTFPNIAQLNELMIVGPIHINSACSHHFCPVIGKLWIGVMPDADSSLIGLSKYARIAGWVLNRPQIQEEAILQLAQVLTATLKPKGLALVLDADHLCMQWRGVKDGEAKFTNSVMQGLFLSNSDLRKEFLSLIRR</sequence>
<dbReference type="Proteomes" id="UP000479335">
    <property type="component" value="Unassembled WGS sequence"/>
</dbReference>
<reference evidence="7 8" key="1">
    <citation type="submission" date="2019-12" db="EMBL/GenBank/DDBJ databases">
        <title>Novel species isolated from a subtropical stream in China.</title>
        <authorList>
            <person name="Lu H."/>
        </authorList>
    </citation>
    <scope>NUCLEOTIDE SEQUENCE [LARGE SCALE GENOMIC DNA]</scope>
    <source>
        <strain evidence="7 8">FT135W</strain>
    </source>
</reference>
<dbReference type="GO" id="GO:0005525">
    <property type="term" value="F:GTP binding"/>
    <property type="evidence" value="ECO:0007669"/>
    <property type="project" value="TreeGrafter"/>
</dbReference>
<accession>A0A6L8K8X1</accession>
<comment type="pathway">
    <text evidence="2">Cofactor biosynthesis; 7,8-dihydroneopterin triphosphate biosynthesis; 7,8-dihydroneopterin triphosphate from GTP: step 1/1.</text>
</comment>
<dbReference type="InterPro" id="IPR001474">
    <property type="entry name" value="GTP_CycHdrlase_I"/>
</dbReference>
<proteinExistence type="predicted"/>
<dbReference type="GO" id="GO:0006729">
    <property type="term" value="P:tetrahydrobiopterin biosynthetic process"/>
    <property type="evidence" value="ECO:0007669"/>
    <property type="project" value="TreeGrafter"/>
</dbReference>
<dbReference type="EMBL" id="WWCN01000004">
    <property type="protein sequence ID" value="MYM22648.1"/>
    <property type="molecule type" value="Genomic_DNA"/>
</dbReference>
<dbReference type="Gene3D" id="1.10.286.10">
    <property type="match status" value="1"/>
</dbReference>